<organism evidence="2 3">
    <name type="scientific">Candidatus Competibacter phosphatis</name>
    <dbReference type="NCBI Taxonomy" id="221280"/>
    <lineage>
        <taxon>Bacteria</taxon>
        <taxon>Pseudomonadati</taxon>
        <taxon>Pseudomonadota</taxon>
        <taxon>Gammaproteobacteria</taxon>
        <taxon>Candidatus Competibacteraceae</taxon>
        <taxon>Candidatus Competibacter</taxon>
    </lineage>
</organism>
<dbReference type="Gene3D" id="3.50.50.60">
    <property type="entry name" value="FAD/NAD(P)-binding domain"/>
    <property type="match status" value="1"/>
</dbReference>
<dbReference type="EMBL" id="SPMZ01000004">
    <property type="protein sequence ID" value="NMQ17943.1"/>
    <property type="molecule type" value="Genomic_DNA"/>
</dbReference>
<reference evidence="2 3" key="1">
    <citation type="submission" date="2019-03" db="EMBL/GenBank/DDBJ databases">
        <title>Metabolic reconstructions from genomes of highly enriched 'Candidatus Accumulibacter' and 'Candidatus Competibacter' bioreactor populations.</title>
        <authorList>
            <person name="Annavajhala M.K."/>
            <person name="Welles L."/>
            <person name="Abbas B."/>
            <person name="Sorokin D."/>
            <person name="Park H."/>
            <person name="Van Loosdrecht M."/>
            <person name="Chandran K."/>
        </authorList>
    </citation>
    <scope>NUCLEOTIDE SEQUENCE [LARGE SCALE GENOMIC DNA]</scope>
    <source>
        <strain evidence="2 3">SBR_G</strain>
    </source>
</reference>
<dbReference type="SUPFAM" id="SSF51905">
    <property type="entry name" value="FAD/NAD(P)-binding domain"/>
    <property type="match status" value="1"/>
</dbReference>
<keyword evidence="3" id="KW-1185">Reference proteome</keyword>
<dbReference type="Pfam" id="PF05199">
    <property type="entry name" value="GMC_oxred_C"/>
    <property type="match status" value="1"/>
</dbReference>
<sequence>MYGRVQGYPGLYVVDAALIPGCTAATNPALTIAALAERCMEQIVAKDFG</sequence>
<name>A0ABX1TID6_9GAMM</name>
<evidence type="ECO:0000259" key="1">
    <source>
        <dbReference type="Pfam" id="PF05199"/>
    </source>
</evidence>
<dbReference type="InterPro" id="IPR036188">
    <property type="entry name" value="FAD/NAD-bd_sf"/>
</dbReference>
<feature type="domain" description="Glucose-methanol-choline oxidoreductase C-terminal" evidence="1">
    <location>
        <begin position="2"/>
        <end position="36"/>
    </location>
</feature>
<accession>A0ABX1TID6</accession>
<evidence type="ECO:0000313" key="3">
    <source>
        <dbReference type="Proteomes" id="UP000760480"/>
    </source>
</evidence>
<dbReference type="InterPro" id="IPR007867">
    <property type="entry name" value="GMC_OxRtase_C"/>
</dbReference>
<protein>
    <recommendedName>
        <fullName evidence="1">Glucose-methanol-choline oxidoreductase C-terminal domain-containing protein</fullName>
    </recommendedName>
</protein>
<comment type="caution">
    <text evidence="2">The sequence shown here is derived from an EMBL/GenBank/DDBJ whole genome shotgun (WGS) entry which is preliminary data.</text>
</comment>
<gene>
    <name evidence="2" type="ORF">E4P82_01235</name>
</gene>
<dbReference type="RefSeq" id="WP_169247199.1">
    <property type="nucleotide sequence ID" value="NZ_SPMZ01000004.1"/>
</dbReference>
<proteinExistence type="predicted"/>
<evidence type="ECO:0000313" key="2">
    <source>
        <dbReference type="EMBL" id="NMQ17943.1"/>
    </source>
</evidence>
<dbReference type="Proteomes" id="UP000760480">
    <property type="component" value="Unassembled WGS sequence"/>
</dbReference>